<keyword evidence="2" id="KW-1133">Transmembrane helix</keyword>
<evidence type="ECO:0000313" key="3">
    <source>
        <dbReference type="EMBL" id="TXC71811.1"/>
    </source>
</evidence>
<feature type="compositionally biased region" description="Pro residues" evidence="1">
    <location>
        <begin position="156"/>
        <end position="168"/>
    </location>
</feature>
<keyword evidence="2" id="KW-0472">Membrane</keyword>
<feature type="transmembrane region" description="Helical" evidence="2">
    <location>
        <begin position="20"/>
        <end position="41"/>
    </location>
</feature>
<organism evidence="3 4">
    <name type="scientific">Sphingomonas ginsenosidivorax</name>
    <dbReference type="NCBI Taxonomy" id="862135"/>
    <lineage>
        <taxon>Bacteria</taxon>
        <taxon>Pseudomonadati</taxon>
        <taxon>Pseudomonadota</taxon>
        <taxon>Alphaproteobacteria</taxon>
        <taxon>Sphingomonadales</taxon>
        <taxon>Sphingomonadaceae</taxon>
        <taxon>Sphingomonas</taxon>
    </lineage>
</organism>
<dbReference type="OrthoDB" id="9807941at2"/>
<gene>
    <name evidence="3" type="ORF">FSB78_13245</name>
</gene>
<keyword evidence="4" id="KW-1185">Reference proteome</keyword>
<dbReference type="EMBL" id="VOQR01000001">
    <property type="protein sequence ID" value="TXC71811.1"/>
    <property type="molecule type" value="Genomic_DNA"/>
</dbReference>
<dbReference type="Proteomes" id="UP000321250">
    <property type="component" value="Unassembled WGS sequence"/>
</dbReference>
<comment type="caution">
    <text evidence="3">The sequence shown here is derived from an EMBL/GenBank/DDBJ whole genome shotgun (WGS) entry which is preliminary data.</text>
</comment>
<accession>A0A5C6UHW4</accession>
<sequence length="252" mass="25379">MTNTTSASGLSLLPEGTAAITTVHLAIIAVLAVLAILGILWGMRKKRARTAAARELVEHAEEAGVPPATPEATPREATPRDAAPAPTQSQSQGQVATPPVAPAPPPIAAPIAPPIEPTPAPVPPAPEATDLAAAEPIADEPIAASFDAGPATELAPPAPPAPATPAPAPATDYASEPVTQLKGLGPKVAGRLAELGVTTIGDMSALSSDQAESIDAQLGAFTGRMGRDRWIEQARLLAAGDRAGFEAVFGKL</sequence>
<feature type="region of interest" description="Disordered" evidence="1">
    <location>
        <begin position="148"/>
        <end position="173"/>
    </location>
</feature>
<evidence type="ECO:0000313" key="4">
    <source>
        <dbReference type="Proteomes" id="UP000321250"/>
    </source>
</evidence>
<name>A0A5C6UHW4_9SPHN</name>
<proteinExistence type="predicted"/>
<reference evidence="3 4" key="1">
    <citation type="journal article" date="2013" name="Antonie Van Leeuwenhoek">
        <title>Sphingomonas ginsenosidivorax sp. nov., with the ability to transform ginsenosides.</title>
        <authorList>
            <person name="Jin X.F."/>
            <person name="Kim J.K."/>
            <person name="Liu Q.M."/>
            <person name="Kang M.S."/>
            <person name="He D."/>
            <person name="Jin F.X."/>
            <person name="Kim S.C."/>
            <person name="Im W.T."/>
        </authorList>
    </citation>
    <scope>NUCLEOTIDE SEQUENCE [LARGE SCALE GENOMIC DNA]</scope>
    <source>
        <strain evidence="3 4">KHI67</strain>
    </source>
</reference>
<protein>
    <submittedName>
        <fullName evidence="3">Uncharacterized protein</fullName>
    </submittedName>
</protein>
<feature type="region of interest" description="Disordered" evidence="1">
    <location>
        <begin position="59"/>
        <end position="127"/>
    </location>
</feature>
<dbReference type="Gene3D" id="1.10.150.20">
    <property type="entry name" value="5' to 3' exonuclease, C-terminal subdomain"/>
    <property type="match status" value="1"/>
</dbReference>
<dbReference type="RefSeq" id="WP_147083088.1">
    <property type="nucleotide sequence ID" value="NZ_VOQR01000001.1"/>
</dbReference>
<dbReference type="AlphaFoldDB" id="A0A5C6UHW4"/>
<evidence type="ECO:0000256" key="2">
    <source>
        <dbReference type="SAM" id="Phobius"/>
    </source>
</evidence>
<feature type="compositionally biased region" description="Pro residues" evidence="1">
    <location>
        <begin position="99"/>
        <end position="126"/>
    </location>
</feature>
<evidence type="ECO:0000256" key="1">
    <source>
        <dbReference type="SAM" id="MobiDB-lite"/>
    </source>
</evidence>
<keyword evidence="2" id="KW-0812">Transmembrane</keyword>